<comment type="caution">
    <text evidence="1">The sequence shown here is derived from an EMBL/GenBank/DDBJ whole genome shotgun (WGS) entry which is preliminary data.</text>
</comment>
<organism evidence="1 2">
    <name type="scientific">Aphanomyces astaci</name>
    <name type="common">Crayfish plague agent</name>
    <dbReference type="NCBI Taxonomy" id="112090"/>
    <lineage>
        <taxon>Eukaryota</taxon>
        <taxon>Sar</taxon>
        <taxon>Stramenopiles</taxon>
        <taxon>Oomycota</taxon>
        <taxon>Saprolegniomycetes</taxon>
        <taxon>Saprolegniales</taxon>
        <taxon>Verrucalvaceae</taxon>
        <taxon>Aphanomyces</taxon>
    </lineage>
</organism>
<evidence type="ECO:0000313" key="1">
    <source>
        <dbReference type="EMBL" id="RHZ17122.1"/>
    </source>
</evidence>
<accession>A0A397F6F7</accession>
<dbReference type="Proteomes" id="UP000266196">
    <property type="component" value="Unassembled WGS sequence"/>
</dbReference>
<proteinExistence type="predicted"/>
<reference evidence="1 2" key="1">
    <citation type="submission" date="2018-08" db="EMBL/GenBank/DDBJ databases">
        <title>Aphanomyces genome sequencing and annotation.</title>
        <authorList>
            <person name="Minardi D."/>
            <person name="Oidtmann B."/>
            <person name="Van Der Giezen M."/>
            <person name="Studholme D.J."/>
        </authorList>
    </citation>
    <scope>NUCLEOTIDE SEQUENCE [LARGE SCALE GENOMIC DNA]</scope>
    <source>
        <strain evidence="1 2">197901</strain>
    </source>
</reference>
<dbReference type="AlphaFoldDB" id="A0A397F6F7"/>
<dbReference type="EMBL" id="QUTE01009766">
    <property type="protein sequence ID" value="RHZ17122.1"/>
    <property type="molecule type" value="Genomic_DNA"/>
</dbReference>
<gene>
    <name evidence="1" type="ORF">DYB31_003432</name>
</gene>
<name>A0A397F6F7_APHAT</name>
<protein>
    <submittedName>
        <fullName evidence="1">Uncharacterized protein</fullName>
    </submittedName>
</protein>
<sequence>MVAEPGTAGGVATSALDRAHALHRKRRCDDDRGRPYRRSMPDFVVTSVSADDVVVRTDCTLPDMGDADYLMDRVVSGMRGLARSAEEYARMEECRAPRSELLRQYLDGIKVAVNVLIDMRPWRASTMEFAEFCGERKYRGEIIANVRVAPLQEETIWEYVGLWWARLVRKVPVPNAFHY</sequence>
<evidence type="ECO:0000313" key="2">
    <source>
        <dbReference type="Proteomes" id="UP000266196"/>
    </source>
</evidence>